<keyword evidence="6" id="KW-1133">Transmembrane helix</keyword>
<dbReference type="Gene3D" id="2.60.40.1220">
    <property type="match status" value="1"/>
</dbReference>
<dbReference type="InterPro" id="IPR014756">
    <property type="entry name" value="Ig_E-set"/>
</dbReference>
<comment type="caution">
    <text evidence="9">The sequence shown here is derived from an EMBL/GenBank/DDBJ whole genome shotgun (WGS) entry which is preliminary data.</text>
</comment>
<accession>A0ABS9Q5H3</accession>
<evidence type="ECO:0000313" key="9">
    <source>
        <dbReference type="EMBL" id="MCG7323121.1"/>
    </source>
</evidence>
<feature type="transmembrane region" description="Helical" evidence="6">
    <location>
        <begin position="183"/>
        <end position="203"/>
    </location>
</feature>
<evidence type="ECO:0000313" key="10">
    <source>
        <dbReference type="Proteomes" id="UP001521931"/>
    </source>
</evidence>
<dbReference type="InterPro" id="IPR007348">
    <property type="entry name" value="CopC_dom"/>
</dbReference>
<gene>
    <name evidence="9" type="ORF">MHL29_14640</name>
</gene>
<protein>
    <submittedName>
        <fullName evidence="9">Copper resistance protein CopC</fullName>
    </submittedName>
</protein>
<organism evidence="9 10">
    <name type="scientific">Arsenicicoccus bolidensis</name>
    <dbReference type="NCBI Taxonomy" id="229480"/>
    <lineage>
        <taxon>Bacteria</taxon>
        <taxon>Bacillati</taxon>
        <taxon>Actinomycetota</taxon>
        <taxon>Actinomycetes</taxon>
        <taxon>Micrococcales</taxon>
        <taxon>Intrasporangiaceae</taxon>
        <taxon>Arsenicicoccus</taxon>
    </lineage>
</organism>
<feature type="domain" description="CopC" evidence="8">
    <location>
        <begin position="34"/>
        <end position="126"/>
    </location>
</feature>
<dbReference type="InterPro" id="IPR014755">
    <property type="entry name" value="Cu-Rt/internalin_Ig-like"/>
</dbReference>
<keyword evidence="3 7" id="KW-0732">Signal</keyword>
<evidence type="ECO:0000256" key="5">
    <source>
        <dbReference type="SAM" id="MobiDB-lite"/>
    </source>
</evidence>
<dbReference type="RefSeq" id="WP_239265689.1">
    <property type="nucleotide sequence ID" value="NZ_JAKRCV010000059.1"/>
</dbReference>
<keyword evidence="6" id="KW-0812">Transmembrane</keyword>
<dbReference type="SUPFAM" id="SSF81296">
    <property type="entry name" value="E set domains"/>
    <property type="match status" value="1"/>
</dbReference>
<dbReference type="Pfam" id="PF04234">
    <property type="entry name" value="CopC"/>
    <property type="match status" value="1"/>
</dbReference>
<evidence type="ECO:0000259" key="8">
    <source>
        <dbReference type="Pfam" id="PF04234"/>
    </source>
</evidence>
<dbReference type="PANTHER" id="PTHR34820:SF4">
    <property type="entry name" value="INNER MEMBRANE PROTEIN YEBZ"/>
    <property type="match status" value="1"/>
</dbReference>
<feature type="signal peptide" evidence="7">
    <location>
        <begin position="1"/>
        <end position="33"/>
    </location>
</feature>
<comment type="subcellular location">
    <subcellularLocation>
        <location evidence="1">Cell envelope</location>
    </subcellularLocation>
</comment>
<evidence type="ECO:0000256" key="3">
    <source>
        <dbReference type="ARBA" id="ARBA00022729"/>
    </source>
</evidence>
<evidence type="ECO:0000256" key="4">
    <source>
        <dbReference type="ARBA" id="ARBA00023008"/>
    </source>
</evidence>
<reference evidence="9 10" key="1">
    <citation type="submission" date="2022-02" db="EMBL/GenBank/DDBJ databases">
        <title>Uncovering new skin microbiome diversity through culturing and metagenomics.</title>
        <authorList>
            <person name="Conlan S."/>
            <person name="Deming C."/>
            <person name="Nisc Comparative Sequencing Program N."/>
            <person name="Segre J.A."/>
        </authorList>
    </citation>
    <scope>NUCLEOTIDE SEQUENCE [LARGE SCALE GENOMIC DNA]</scope>
    <source>
        <strain evidence="9 10">ACRQZ</strain>
    </source>
</reference>
<evidence type="ECO:0000256" key="6">
    <source>
        <dbReference type="SAM" id="Phobius"/>
    </source>
</evidence>
<proteinExistence type="predicted"/>
<evidence type="ECO:0000256" key="2">
    <source>
        <dbReference type="ARBA" id="ARBA00022723"/>
    </source>
</evidence>
<keyword evidence="6" id="KW-0472">Membrane</keyword>
<dbReference type="InterPro" id="IPR032694">
    <property type="entry name" value="CopC/D"/>
</dbReference>
<dbReference type="EMBL" id="JAKRCV010000059">
    <property type="protein sequence ID" value="MCG7323121.1"/>
    <property type="molecule type" value="Genomic_DNA"/>
</dbReference>
<feature type="chain" id="PRO_5046505541" evidence="7">
    <location>
        <begin position="34"/>
        <end position="216"/>
    </location>
</feature>
<feature type="compositionally biased region" description="Low complexity" evidence="5">
    <location>
        <begin position="129"/>
        <end position="168"/>
    </location>
</feature>
<feature type="compositionally biased region" description="Pro residues" evidence="5">
    <location>
        <begin position="169"/>
        <end position="179"/>
    </location>
</feature>
<dbReference type="PANTHER" id="PTHR34820">
    <property type="entry name" value="INNER MEMBRANE PROTEIN YEBZ"/>
    <property type="match status" value="1"/>
</dbReference>
<evidence type="ECO:0000256" key="1">
    <source>
        <dbReference type="ARBA" id="ARBA00004196"/>
    </source>
</evidence>
<evidence type="ECO:0000256" key="7">
    <source>
        <dbReference type="SAM" id="SignalP"/>
    </source>
</evidence>
<dbReference type="Proteomes" id="UP001521931">
    <property type="component" value="Unassembled WGS sequence"/>
</dbReference>
<feature type="region of interest" description="Disordered" evidence="5">
    <location>
        <begin position="129"/>
        <end position="179"/>
    </location>
</feature>
<sequence>MPTHVSPARHVALPLLILLTAALALLGAGPASAHSALVSTDPADGSSLRTAPTAVTLTFNEDVKGQFSKVIVTDPGGRQVAEAATVAGTVVSARLPAGLVDGRYRVVYSVVSADTHRIAGELHFTLATSGAPTSTSSTSSIATTSAPASSSPTSASPASTNAGAAAQPASPPASPPPGGSSPWLWVGLALVLAVGGLVSLSLLTRHRRAGDEGGRP</sequence>
<keyword evidence="4" id="KW-0186">Copper</keyword>
<keyword evidence="2" id="KW-0479">Metal-binding</keyword>
<name>A0ABS9Q5H3_9MICO</name>
<keyword evidence="10" id="KW-1185">Reference proteome</keyword>